<sequence>MSRSRDYMKIVKWSYEDNCYVGIAPSLFTGGCDGPNEEEVFAELCVIVDEWVEFIEKEGSPFPPADPPHIVDVIDLIKGRHADVRQRNLADAAE</sequence>
<protein>
    <recommendedName>
        <fullName evidence="3">HicB family protein</fullName>
    </recommendedName>
</protein>
<dbReference type="Proteomes" id="UP000182840">
    <property type="component" value="Chromosome"/>
</dbReference>
<proteinExistence type="predicted"/>
<accession>A0A1L3STS6</accession>
<dbReference type="RefSeq" id="WP_072606198.1">
    <property type="nucleotide sequence ID" value="NZ_CP018171.1"/>
</dbReference>
<dbReference type="InterPro" id="IPR035069">
    <property type="entry name" value="TTHA1013/TTHA0281-like"/>
</dbReference>
<dbReference type="STRING" id="1670800.BSQ44_16730"/>
<evidence type="ECO:0000313" key="1">
    <source>
        <dbReference type="EMBL" id="APH72827.1"/>
    </source>
</evidence>
<dbReference type="AlphaFoldDB" id="A0A1L3STS6"/>
<dbReference type="PROSITE" id="PS51257">
    <property type="entry name" value="PROKAR_LIPOPROTEIN"/>
    <property type="match status" value="1"/>
</dbReference>
<dbReference type="SUPFAM" id="SSF143100">
    <property type="entry name" value="TTHA1013/TTHA0281-like"/>
    <property type="match status" value="1"/>
</dbReference>
<dbReference type="EMBL" id="CP018171">
    <property type="protein sequence ID" value="APH72827.1"/>
    <property type="molecule type" value="Genomic_DNA"/>
</dbReference>
<name>A0A1L3STS6_9HYPH</name>
<evidence type="ECO:0008006" key="3">
    <source>
        <dbReference type="Google" id="ProtNLM"/>
    </source>
</evidence>
<reference evidence="2" key="1">
    <citation type="submission" date="2016-11" db="EMBL/GenBank/DDBJ databases">
        <title>Mesorhizobium oceanicum sp. nov., isolated from deep seawater in South China Sea.</title>
        <authorList>
            <person name="Fu G.-Y."/>
        </authorList>
    </citation>
    <scope>NUCLEOTIDE SEQUENCE [LARGE SCALE GENOMIC DNA]</scope>
    <source>
        <strain evidence="2">B7</strain>
    </source>
</reference>
<evidence type="ECO:0000313" key="2">
    <source>
        <dbReference type="Proteomes" id="UP000182840"/>
    </source>
</evidence>
<dbReference type="KEGG" id="meso:BSQ44_16730"/>
<gene>
    <name evidence="1" type="ORF">BSQ44_16730</name>
</gene>
<organism evidence="1 2">
    <name type="scientific">Aquibium oceanicum</name>
    <dbReference type="NCBI Taxonomy" id="1670800"/>
    <lineage>
        <taxon>Bacteria</taxon>
        <taxon>Pseudomonadati</taxon>
        <taxon>Pseudomonadota</taxon>
        <taxon>Alphaproteobacteria</taxon>
        <taxon>Hyphomicrobiales</taxon>
        <taxon>Phyllobacteriaceae</taxon>
        <taxon>Aquibium</taxon>
    </lineage>
</organism>
<keyword evidence="2" id="KW-1185">Reference proteome</keyword>